<comment type="caution">
    <text evidence="2">The sequence shown here is derived from an EMBL/GenBank/DDBJ whole genome shotgun (WGS) entry which is preliminary data.</text>
</comment>
<feature type="domain" description="Reverse transcriptase zinc-binding" evidence="1">
    <location>
        <begin position="92"/>
        <end position="156"/>
    </location>
</feature>
<dbReference type="Pfam" id="PF13966">
    <property type="entry name" value="zf-RVT"/>
    <property type="match status" value="1"/>
</dbReference>
<dbReference type="EMBL" id="NMUH01000697">
    <property type="protein sequence ID" value="MQL83482.1"/>
    <property type="molecule type" value="Genomic_DNA"/>
</dbReference>
<evidence type="ECO:0000313" key="3">
    <source>
        <dbReference type="Proteomes" id="UP000652761"/>
    </source>
</evidence>
<dbReference type="InterPro" id="IPR039342">
    <property type="entry name" value="TGD2-like"/>
</dbReference>
<keyword evidence="3" id="KW-1185">Reference proteome</keyword>
<name>A0A843UCQ3_COLES</name>
<dbReference type="AlphaFoldDB" id="A0A843UCQ3"/>
<dbReference type="OrthoDB" id="1924069at2759"/>
<evidence type="ECO:0000313" key="2">
    <source>
        <dbReference type="EMBL" id="MQL83482.1"/>
    </source>
</evidence>
<dbReference type="InterPro" id="IPR026960">
    <property type="entry name" value="RVT-Znf"/>
</dbReference>
<accession>A0A843UCQ3</accession>
<dbReference type="GO" id="GO:0005319">
    <property type="term" value="F:lipid transporter activity"/>
    <property type="evidence" value="ECO:0007669"/>
    <property type="project" value="TreeGrafter"/>
</dbReference>
<organism evidence="2 3">
    <name type="scientific">Colocasia esculenta</name>
    <name type="common">Wild taro</name>
    <name type="synonym">Arum esculentum</name>
    <dbReference type="NCBI Taxonomy" id="4460"/>
    <lineage>
        <taxon>Eukaryota</taxon>
        <taxon>Viridiplantae</taxon>
        <taxon>Streptophyta</taxon>
        <taxon>Embryophyta</taxon>
        <taxon>Tracheophyta</taxon>
        <taxon>Spermatophyta</taxon>
        <taxon>Magnoliopsida</taxon>
        <taxon>Liliopsida</taxon>
        <taxon>Araceae</taxon>
        <taxon>Aroideae</taxon>
        <taxon>Colocasieae</taxon>
        <taxon>Colocasia</taxon>
    </lineage>
</organism>
<evidence type="ECO:0000259" key="1">
    <source>
        <dbReference type="Pfam" id="PF13966"/>
    </source>
</evidence>
<dbReference type="GO" id="GO:0009706">
    <property type="term" value="C:chloroplast inner membrane"/>
    <property type="evidence" value="ECO:0007669"/>
    <property type="project" value="TreeGrafter"/>
</dbReference>
<dbReference type="PANTHER" id="PTHR34675">
    <property type="entry name" value="PROTEIN TRIGALACTOSYLDIACYLGLYCEROL 2, CHLOROPLASTIC"/>
    <property type="match status" value="1"/>
</dbReference>
<proteinExistence type="predicted"/>
<dbReference type="PANTHER" id="PTHR34675:SF1">
    <property type="entry name" value="PROTEIN TRIGALACTOSYLDIACYLGLYCEROL 2, CHLOROPLASTIC"/>
    <property type="match status" value="1"/>
</dbReference>
<reference evidence="2" key="1">
    <citation type="submission" date="2017-07" db="EMBL/GenBank/DDBJ databases">
        <title>Taro Niue Genome Assembly and Annotation.</title>
        <authorList>
            <person name="Atibalentja N."/>
            <person name="Keating K."/>
            <person name="Fields C.J."/>
        </authorList>
    </citation>
    <scope>NUCLEOTIDE SEQUENCE</scope>
    <source>
        <strain evidence="2">Niue_2</strain>
        <tissue evidence="2">Leaf</tissue>
    </source>
</reference>
<sequence length="257" mass="29240">MISQVSFCQLSCTTFFTSMPLLTEFIFFLTAYLFHPLSTMTIYTSHHGKQSRENLGLGPFPRNEKAEMSISSSVAVGTWEWGYGFVDYVDLAKVWRPRIPLKVKILMWRISHRRLPTRDWLHRFIHDIQAACALCGEEDEIIDHLFVGSSNSYGVWREIEAMAGDIQPLLSEVRGSALLKDVQRLTKTLAETTEDLREARSSVITPENALLLRQSILTLIDTLKNIEGITSDILVFTGDEATRQNLKSLIKSLSRLM</sequence>
<dbReference type="GO" id="GO:0005543">
    <property type="term" value="F:phospholipid binding"/>
    <property type="evidence" value="ECO:0007669"/>
    <property type="project" value="TreeGrafter"/>
</dbReference>
<dbReference type="Proteomes" id="UP000652761">
    <property type="component" value="Unassembled WGS sequence"/>
</dbReference>
<gene>
    <name evidence="2" type="ORF">Taro_015970</name>
</gene>
<protein>
    <recommendedName>
        <fullName evidence="1">Reverse transcriptase zinc-binding domain-containing protein</fullName>
    </recommendedName>
</protein>